<dbReference type="Gene3D" id="3.30.450.20">
    <property type="entry name" value="PAS domain"/>
    <property type="match status" value="2"/>
</dbReference>
<dbReference type="Pfam" id="PF00989">
    <property type="entry name" value="PAS"/>
    <property type="match status" value="1"/>
</dbReference>
<organism evidence="2 3">
    <name type="scientific">Rhodopila globiformis</name>
    <name type="common">Rhodopseudomonas globiformis</name>
    <dbReference type="NCBI Taxonomy" id="1071"/>
    <lineage>
        <taxon>Bacteria</taxon>
        <taxon>Pseudomonadati</taxon>
        <taxon>Pseudomonadota</taxon>
        <taxon>Alphaproteobacteria</taxon>
        <taxon>Acetobacterales</taxon>
        <taxon>Acetobacteraceae</taxon>
        <taxon>Rhodopila</taxon>
    </lineage>
</organism>
<dbReference type="SMART" id="SM00091">
    <property type="entry name" value="PAS"/>
    <property type="match status" value="2"/>
</dbReference>
<dbReference type="InterPro" id="IPR000014">
    <property type="entry name" value="PAS"/>
</dbReference>
<dbReference type="InterPro" id="IPR009057">
    <property type="entry name" value="Homeodomain-like_sf"/>
</dbReference>
<evidence type="ECO:0000259" key="1">
    <source>
        <dbReference type="SMART" id="SM00091"/>
    </source>
</evidence>
<evidence type="ECO:0000313" key="2">
    <source>
        <dbReference type="EMBL" id="PPQ27906.1"/>
    </source>
</evidence>
<evidence type="ECO:0000313" key="3">
    <source>
        <dbReference type="Proteomes" id="UP000239724"/>
    </source>
</evidence>
<dbReference type="Pfam" id="PF02954">
    <property type="entry name" value="HTH_8"/>
    <property type="match status" value="1"/>
</dbReference>
<dbReference type="SUPFAM" id="SSF46689">
    <property type="entry name" value="Homeodomain-like"/>
    <property type="match status" value="1"/>
</dbReference>
<dbReference type="Proteomes" id="UP000239724">
    <property type="component" value="Unassembled WGS sequence"/>
</dbReference>
<feature type="domain" description="PAS" evidence="1">
    <location>
        <begin position="134"/>
        <end position="204"/>
    </location>
</feature>
<dbReference type="InterPro" id="IPR013767">
    <property type="entry name" value="PAS_fold"/>
</dbReference>
<comment type="caution">
    <text evidence="2">The sequence shown here is derived from an EMBL/GenBank/DDBJ whole genome shotgun (WGS) entry which is preliminary data.</text>
</comment>
<feature type="domain" description="PAS" evidence="1">
    <location>
        <begin position="255"/>
        <end position="324"/>
    </location>
</feature>
<dbReference type="GO" id="GO:0043565">
    <property type="term" value="F:sequence-specific DNA binding"/>
    <property type="evidence" value="ECO:0007669"/>
    <property type="project" value="InterPro"/>
</dbReference>
<reference evidence="2 3" key="1">
    <citation type="journal article" date="2018" name="Arch. Microbiol.">
        <title>New insights into the metabolic potential of the phototrophic purple bacterium Rhodopila globiformis DSM 161(T) from its draft genome sequence and evidence for a vanadium-dependent nitrogenase.</title>
        <authorList>
            <person name="Imhoff J.F."/>
            <person name="Rahn T."/>
            <person name="Kunzel S."/>
            <person name="Neulinger S.C."/>
        </authorList>
    </citation>
    <scope>NUCLEOTIDE SEQUENCE [LARGE SCALE GENOMIC DNA]</scope>
    <source>
        <strain evidence="2 3">DSM 161</strain>
    </source>
</reference>
<dbReference type="InterPro" id="IPR035965">
    <property type="entry name" value="PAS-like_dom_sf"/>
</dbReference>
<dbReference type="InterPro" id="IPR011785">
    <property type="entry name" value="Tscrpt_reg_PpsR-CrtJ"/>
</dbReference>
<keyword evidence="3" id="KW-1185">Reference proteome</keyword>
<sequence>MIAAAADIALILDEAGVIHDVSIADQSLVDELAGQANWLGKAWADTVTVESRPKVEALVAGAASGKENRWRHVNYPSASGTDVPVLYATVRAGEPGRIVAFGRDLRAVSSLQSRLIDAQQSLERDYVRIRHVETRYRLLFQMASDAVLIVDGATQRVMDSNPTAKRLLAAGAEAGQSKAFLAAFTPETAHSVELLLAGVRASGRADDVRAQLAADKADVLVSASLFRDEGGTACLVRLAAAQPEAAGSAVPKLKAKLLKLMEGAPDGFVVAGVDGRIMTANAAFLELAQLPTEDQAKGEPLNRWLGKSEIDLDILTANLRQHGSVRLFATAMRGELGDTAEVEISAVTVMNGGQPCYGYAIRDVGRRFRPGVDAVMPRSLEHLTGLIGRVALKDLVRESTDVIERLCIEAALKLTGDNRASAAEMLGLSRQSLYVKLRRYGLGDPEAAGAD</sequence>
<dbReference type="PRINTS" id="PR01590">
    <property type="entry name" value="HTHFIS"/>
</dbReference>
<accession>A0A2S6MZY8</accession>
<protein>
    <submittedName>
        <fullName evidence="2">Transcriptional regulator PpsR</fullName>
    </submittedName>
</protein>
<dbReference type="EMBL" id="NHRY01000252">
    <property type="protein sequence ID" value="PPQ27906.1"/>
    <property type="molecule type" value="Genomic_DNA"/>
</dbReference>
<proteinExistence type="predicted"/>
<dbReference type="AlphaFoldDB" id="A0A2S6MZY8"/>
<dbReference type="NCBIfam" id="TIGR02040">
    <property type="entry name" value="PpsR-CrtJ"/>
    <property type="match status" value="1"/>
</dbReference>
<gene>
    <name evidence="2" type="ORF">CCS01_25885</name>
</gene>
<dbReference type="InterPro" id="IPR002197">
    <property type="entry name" value="HTH_Fis"/>
</dbReference>
<dbReference type="OrthoDB" id="5499170at2"/>
<dbReference type="Pfam" id="PF13188">
    <property type="entry name" value="PAS_8"/>
    <property type="match status" value="1"/>
</dbReference>
<dbReference type="SUPFAM" id="SSF55785">
    <property type="entry name" value="PYP-like sensor domain (PAS domain)"/>
    <property type="match status" value="2"/>
</dbReference>
<name>A0A2S6MZY8_RHOGL</name>
<dbReference type="Gene3D" id="1.10.10.60">
    <property type="entry name" value="Homeodomain-like"/>
    <property type="match status" value="1"/>
</dbReference>
<dbReference type="GO" id="GO:0006355">
    <property type="term" value="P:regulation of DNA-templated transcription"/>
    <property type="evidence" value="ECO:0007669"/>
    <property type="project" value="InterPro"/>
</dbReference>
<dbReference type="Gene3D" id="1.20.5.430">
    <property type="match status" value="1"/>
</dbReference>